<reference evidence="2" key="1">
    <citation type="journal article" date="2015" name="Microbiology">
        <title>Genome of Methanoregula boonei 6A8 reveals adaptations to oligotrophic peatland environments.</title>
        <authorList>
            <person name="Braeuer S."/>
            <person name="Cadillo-Quiroz H."/>
            <person name="Kyrpides N."/>
            <person name="Woyke T."/>
            <person name="Goodwin L."/>
            <person name="Detter C."/>
            <person name="Podell S."/>
            <person name="Yavitt J.B."/>
            <person name="Zinder S.H."/>
        </authorList>
    </citation>
    <scope>NUCLEOTIDE SEQUENCE [LARGE SCALE GENOMIC DNA]</scope>
    <source>
        <strain evidence="2">DSM 21154 / JCM 14090 / 6A8</strain>
    </source>
</reference>
<dbReference type="eggNOG" id="arCOG00536">
    <property type="taxonomic scope" value="Archaea"/>
</dbReference>
<dbReference type="RefSeq" id="WP_012107700.1">
    <property type="nucleotide sequence ID" value="NC_009712.1"/>
</dbReference>
<dbReference type="AlphaFoldDB" id="A7IA81"/>
<dbReference type="KEGG" id="mbn:Mboo_2128"/>
<protein>
    <submittedName>
        <fullName evidence="1">MoaD family protein</fullName>
    </submittedName>
</protein>
<dbReference type="PANTHER" id="PTHR38031">
    <property type="entry name" value="SULFUR CARRIER PROTEIN SLR0821-RELATED"/>
    <property type="match status" value="1"/>
</dbReference>
<dbReference type="InterPro" id="IPR012675">
    <property type="entry name" value="Beta-grasp_dom_sf"/>
</dbReference>
<name>A7IA81_METB6</name>
<evidence type="ECO:0000313" key="1">
    <source>
        <dbReference type="EMBL" id="ABS56642.1"/>
    </source>
</evidence>
<dbReference type="Gene3D" id="3.10.20.30">
    <property type="match status" value="1"/>
</dbReference>
<dbReference type="InterPro" id="IPR003749">
    <property type="entry name" value="ThiS/MoaD-like"/>
</dbReference>
<dbReference type="CDD" id="cd17040">
    <property type="entry name" value="Ubl_MoaD_like"/>
    <property type="match status" value="1"/>
</dbReference>
<organism evidence="1 2">
    <name type="scientific">Methanoregula boonei (strain DSM 21154 / JCM 14090 / 6A8)</name>
    <dbReference type="NCBI Taxonomy" id="456442"/>
    <lineage>
        <taxon>Archaea</taxon>
        <taxon>Methanobacteriati</taxon>
        <taxon>Methanobacteriota</taxon>
        <taxon>Stenosarchaea group</taxon>
        <taxon>Methanomicrobia</taxon>
        <taxon>Methanomicrobiales</taxon>
        <taxon>Methanoregulaceae</taxon>
        <taxon>Methanoregula</taxon>
    </lineage>
</organism>
<dbReference type="InterPro" id="IPR052045">
    <property type="entry name" value="Sulfur_Carrier/Prot_Modifier"/>
</dbReference>
<dbReference type="HOGENOM" id="CLU_114601_1_2_2"/>
<dbReference type="PANTHER" id="PTHR38031:SF1">
    <property type="entry name" value="SULFUR CARRIER PROTEIN CYSO"/>
    <property type="match status" value="1"/>
</dbReference>
<keyword evidence="2" id="KW-1185">Reference proteome</keyword>
<dbReference type="EMBL" id="CP000780">
    <property type="protein sequence ID" value="ABS56642.1"/>
    <property type="molecule type" value="Genomic_DNA"/>
</dbReference>
<dbReference type="STRING" id="456442.Mboo_2128"/>
<dbReference type="GeneID" id="5410215"/>
<dbReference type="InterPro" id="IPR010038">
    <property type="entry name" value="MoaD_arc-typ"/>
</dbReference>
<dbReference type="NCBIfam" id="TIGR01687">
    <property type="entry name" value="moaD_arch"/>
    <property type="match status" value="1"/>
</dbReference>
<dbReference type="Proteomes" id="UP000002408">
    <property type="component" value="Chromosome"/>
</dbReference>
<sequence length="92" mass="10062">MTIKVRFFARFRELLGTDIIVTSQEGTHLLTVVKKIAEKSQDGYDAIFDAKGDFREFVIVMQNGRRVETATAASTPVTDGDEIAVFPPVAGG</sequence>
<dbReference type="InterPro" id="IPR016155">
    <property type="entry name" value="Mopterin_synth/thiamin_S_b"/>
</dbReference>
<gene>
    <name evidence="1" type="ordered locus">Mboo_2128</name>
</gene>
<proteinExistence type="predicted"/>
<dbReference type="Pfam" id="PF02597">
    <property type="entry name" value="ThiS"/>
    <property type="match status" value="1"/>
</dbReference>
<evidence type="ECO:0000313" key="2">
    <source>
        <dbReference type="Proteomes" id="UP000002408"/>
    </source>
</evidence>
<dbReference type="InterPro" id="IPR054834">
    <property type="entry name" value="SAMP1_3"/>
</dbReference>
<dbReference type="NCBIfam" id="NF041918">
    <property type="entry name" value="SAMP1"/>
    <property type="match status" value="1"/>
</dbReference>
<dbReference type="OrthoDB" id="98357at2157"/>
<accession>A7IA81</accession>
<dbReference type="SUPFAM" id="SSF54285">
    <property type="entry name" value="MoaD/ThiS"/>
    <property type="match status" value="1"/>
</dbReference>